<dbReference type="Gene3D" id="3.10.100.10">
    <property type="entry name" value="Mannose-Binding Protein A, subunit A"/>
    <property type="match status" value="1"/>
</dbReference>
<dbReference type="InterPro" id="IPR016187">
    <property type="entry name" value="CTDL_fold"/>
</dbReference>
<evidence type="ECO:0000313" key="1">
    <source>
        <dbReference type="EMBL" id="CAD7234970.1"/>
    </source>
</evidence>
<organism evidence="1">
    <name type="scientific">Cyprideis torosa</name>
    <dbReference type="NCBI Taxonomy" id="163714"/>
    <lineage>
        <taxon>Eukaryota</taxon>
        <taxon>Metazoa</taxon>
        <taxon>Ecdysozoa</taxon>
        <taxon>Arthropoda</taxon>
        <taxon>Crustacea</taxon>
        <taxon>Oligostraca</taxon>
        <taxon>Ostracoda</taxon>
        <taxon>Podocopa</taxon>
        <taxon>Podocopida</taxon>
        <taxon>Cytherocopina</taxon>
        <taxon>Cytheroidea</taxon>
        <taxon>Cytherideidae</taxon>
        <taxon>Cyprideis</taxon>
    </lineage>
</organism>
<dbReference type="CDD" id="cd00037">
    <property type="entry name" value="CLECT"/>
    <property type="match status" value="1"/>
</dbReference>
<dbReference type="OrthoDB" id="2142683at2759"/>
<dbReference type="AlphaFoldDB" id="A0A7R8WNA5"/>
<dbReference type="EMBL" id="OB670637">
    <property type="protein sequence ID" value="CAD7234970.1"/>
    <property type="molecule type" value="Genomic_DNA"/>
</dbReference>
<accession>A0A7R8WNA5</accession>
<name>A0A7R8WNA5_9CRUS</name>
<proteinExistence type="predicted"/>
<dbReference type="InterPro" id="IPR016186">
    <property type="entry name" value="C-type_lectin-like/link_sf"/>
</dbReference>
<gene>
    <name evidence="1" type="ORF">CTOB1V02_LOCUS12786</name>
</gene>
<sequence>MRDKNRWEIESDASKSKAILCELKPSAVDPCPIGIAKTLFNETCYTYLLDADWGPGEAACKSHGGNMISVNSVEEFEFLNPTNPDGTDEGAPFDLVDVEKFPKFKTAQQH</sequence>
<protein>
    <submittedName>
        <fullName evidence="1">Uncharacterized protein</fullName>
    </submittedName>
</protein>
<reference evidence="1" key="1">
    <citation type="submission" date="2020-11" db="EMBL/GenBank/DDBJ databases">
        <authorList>
            <person name="Tran Van P."/>
        </authorList>
    </citation>
    <scope>NUCLEOTIDE SEQUENCE</scope>
</reference>
<dbReference type="SUPFAM" id="SSF56436">
    <property type="entry name" value="C-type lectin-like"/>
    <property type="match status" value="1"/>
</dbReference>